<dbReference type="Pfam" id="PF00535">
    <property type="entry name" value="Glycos_transf_2"/>
    <property type="match status" value="1"/>
</dbReference>
<accession>A0A5C1ADN3</accession>
<evidence type="ECO:0000313" key="2">
    <source>
        <dbReference type="EMBL" id="QEL17479.1"/>
    </source>
</evidence>
<keyword evidence="2" id="KW-0808">Transferase</keyword>
<dbReference type="Gene3D" id="3.90.550.10">
    <property type="entry name" value="Spore Coat Polysaccharide Biosynthesis Protein SpsA, Chain A"/>
    <property type="match status" value="1"/>
</dbReference>
<evidence type="ECO:0000259" key="1">
    <source>
        <dbReference type="Pfam" id="PF00535"/>
    </source>
</evidence>
<dbReference type="InterPro" id="IPR029044">
    <property type="entry name" value="Nucleotide-diphossugar_trans"/>
</dbReference>
<keyword evidence="3" id="KW-1185">Reference proteome</keyword>
<dbReference type="GO" id="GO:0016740">
    <property type="term" value="F:transferase activity"/>
    <property type="evidence" value="ECO:0007669"/>
    <property type="project" value="UniProtKB-KW"/>
</dbReference>
<feature type="domain" description="Glycosyltransferase 2-like" evidence="1">
    <location>
        <begin position="42"/>
        <end position="210"/>
    </location>
</feature>
<dbReference type="InterPro" id="IPR001173">
    <property type="entry name" value="Glyco_trans_2-like"/>
</dbReference>
<dbReference type="AlphaFoldDB" id="A0A5C1ADN3"/>
<evidence type="ECO:0000313" key="3">
    <source>
        <dbReference type="Proteomes" id="UP000324974"/>
    </source>
</evidence>
<name>A0A5C1ADN3_9BACT</name>
<dbReference type="PANTHER" id="PTHR43179:SF7">
    <property type="entry name" value="RHAMNOSYLTRANSFERASE WBBL"/>
    <property type="match status" value="1"/>
</dbReference>
<proteinExistence type="predicted"/>
<dbReference type="CDD" id="cd04186">
    <property type="entry name" value="GT_2_like_c"/>
    <property type="match status" value="1"/>
</dbReference>
<dbReference type="RefSeq" id="WP_149112080.1">
    <property type="nucleotide sequence ID" value="NZ_CP042425.1"/>
</dbReference>
<sequence>MSTSHMAKDYATAVAKVRLRSFLQSDQVLDFTPPAAAPPRVSVVMLLYNRAEFTLSCLFSLASLANTVSKELIIVDNCSTDATNELLSRVRGATIIRNRENVGYPRGVNQGAARATGDHLLLLNNDTEILGRSIDAAVEFLDAHPDVGVVGGRIILLDGTLQEAGCLITSDGWVCQYARGRQPDDPAVLFRRDVDYCSAAFQLLRREIFESSGGFDEVFSPGYFEDPDFAIRMQLAGWRAVYLPEVAILHYENATSGQMFGQSELEKLVHHHHKIFCARHRNWLAEQPANTPESTLRHRRVNDTSIKVLLVGEPADSVRVSRTVRLLEWLDAMPTVAWKIDRTERERFQELTPPTVETLVMNSADDCERFLTDRRGYFSLAVLMSDELLAEFATVLSRHGLPFDVRPTTSHQLHAA</sequence>
<dbReference type="OrthoDB" id="2592041at2"/>
<reference evidence="3" key="1">
    <citation type="submission" date="2019-08" db="EMBL/GenBank/DDBJ databases">
        <title>Limnoglobus roseus gen. nov., sp. nov., a novel freshwater planctomycete with a giant genome from the family Gemmataceae.</title>
        <authorList>
            <person name="Kulichevskaya I.S."/>
            <person name="Naumoff D.G."/>
            <person name="Miroshnikov K."/>
            <person name="Ivanova A."/>
            <person name="Philippov D.A."/>
            <person name="Hakobyan A."/>
            <person name="Rijpstra I.C."/>
            <person name="Sinninghe Damste J.S."/>
            <person name="Liesack W."/>
            <person name="Dedysh S.N."/>
        </authorList>
    </citation>
    <scope>NUCLEOTIDE SEQUENCE [LARGE SCALE GENOMIC DNA]</scope>
    <source>
        <strain evidence="3">PX52</strain>
    </source>
</reference>
<dbReference type="PANTHER" id="PTHR43179">
    <property type="entry name" value="RHAMNOSYLTRANSFERASE WBBL"/>
    <property type="match status" value="1"/>
</dbReference>
<gene>
    <name evidence="2" type="ORF">PX52LOC_04468</name>
</gene>
<dbReference type="Proteomes" id="UP000324974">
    <property type="component" value="Chromosome"/>
</dbReference>
<dbReference type="KEGG" id="lrs:PX52LOC_04468"/>
<protein>
    <submittedName>
        <fullName evidence="2">GT2 family glycosyltransferase</fullName>
    </submittedName>
</protein>
<dbReference type="SUPFAM" id="SSF53448">
    <property type="entry name" value="Nucleotide-diphospho-sugar transferases"/>
    <property type="match status" value="1"/>
</dbReference>
<dbReference type="EMBL" id="CP042425">
    <property type="protein sequence ID" value="QEL17479.1"/>
    <property type="molecule type" value="Genomic_DNA"/>
</dbReference>
<organism evidence="2 3">
    <name type="scientific">Limnoglobus roseus</name>
    <dbReference type="NCBI Taxonomy" id="2598579"/>
    <lineage>
        <taxon>Bacteria</taxon>
        <taxon>Pseudomonadati</taxon>
        <taxon>Planctomycetota</taxon>
        <taxon>Planctomycetia</taxon>
        <taxon>Gemmatales</taxon>
        <taxon>Gemmataceae</taxon>
        <taxon>Limnoglobus</taxon>
    </lineage>
</organism>